<protein>
    <recommendedName>
        <fullName evidence="3">Baseplate protein J-like domain-containing protein</fullName>
    </recommendedName>
</protein>
<name>A0AA93BXS4_9GAMM</name>
<dbReference type="EMBL" id="QYYG01000001">
    <property type="protein sequence ID" value="RJF58559.1"/>
    <property type="molecule type" value="Genomic_DNA"/>
</dbReference>
<dbReference type="RefSeq" id="WP_119803827.1">
    <property type="nucleotide sequence ID" value="NZ_QYYG01000001.1"/>
</dbReference>
<sequence length="880" mass="97209">MSDLEELKKKLAVAVAESTFELEPRTAAAVLKNIEEYTRLIPFAGDKNATWDRFWLAERTPDKLGEIYRDVSLAGRALPPHQAFLLALLRLLETPRLLMNTLPARHRSLYYQNLLGFSPRDNQPDRVVVSFALQRDIAQYLLPIGTPLDAGQDGAGNAILYRTDEALLITRQRLSQLCWTRQEKPGEVGSEWWICTALDQDNNIDLPADGIRLFSATDNEQKLNQNIFLTLPPGLLNADVQLEARWETEDTRGPLFSLVGDNAYLDFRPAGTDGQRTVYVLSSATLRREREEAPQAWKTPHLALRFPAGEAVVLPASLTLTVSNDPAVSYLSHNRDGHIHAFSFPFGLQPQLGNAFELALPAAFLRTGGELTIEPRWHDVPQESFPRWYADYPEPPADNAVFKVRIHLLTPEGGLWQSEEQALFSGEGVPQGAALRVMLPALAAAVSGCTVRVELCSSDFLHAAWRQAPAGKNAPWTPQVSGIDTHFHCALPLPTMAKAQRSTQIGQALYLGFSEVAPGDSLSVYWSLSASEALALSWFYYSQQEVWLPLEAELLDGTGGLSASALWQATLPADCAPGGDGRAAECYWIKAIPAGGATLSTDRAPMLRAVMAGAMTATLDNTTDIDDSHFVQALPAGTISQLVSPIAEISRVSQPLPSTGGKVRETEEKMFARAAARITHRRRGITWGDMRSLLMEQYPQLFDVQTPGVAQLNRIPAPKTQQLLVIPDSRYRDNDDALRPALSPGRLVTMAEWLAQYVSLWVTPELVNPVYIDITARYRVTFTAGISAGYGYQQLAGWLQRRYMPWGENQQLAVTPGNQLDYYQLLATIQQFPLVQRVLALTLTDQDGVDQQQTIIAGDNEVLILLPEPEATSLNGEHHV</sequence>
<reference evidence="1 2" key="1">
    <citation type="submission" date="2018-09" db="EMBL/GenBank/DDBJ databases">
        <title>Draft genome of a novel serratia sp. strain with antifungal activity.</title>
        <authorList>
            <person name="Dichmann S.I."/>
            <person name="Park B.P."/>
            <person name="Pathiraja D."/>
            <person name="Choi I.-G."/>
            <person name="Stougaard P."/>
            <person name="Hennessy R.C."/>
        </authorList>
    </citation>
    <scope>NUCLEOTIDE SEQUENCE [LARGE SCALE GENOMIC DNA]</scope>
    <source>
        <strain evidence="1 2">S40</strain>
    </source>
</reference>
<evidence type="ECO:0000313" key="2">
    <source>
        <dbReference type="Proteomes" id="UP000284338"/>
    </source>
</evidence>
<gene>
    <name evidence="1" type="ORF">D4100_07370</name>
</gene>
<accession>A0AA93BXS4</accession>
<comment type="caution">
    <text evidence="1">The sequence shown here is derived from an EMBL/GenBank/DDBJ whole genome shotgun (WGS) entry which is preliminary data.</text>
</comment>
<keyword evidence="2" id="KW-1185">Reference proteome</keyword>
<organism evidence="1 2">
    <name type="scientific">Serratia inhibens</name>
    <dbReference type="NCBI Taxonomy" id="2338073"/>
    <lineage>
        <taxon>Bacteria</taxon>
        <taxon>Pseudomonadati</taxon>
        <taxon>Pseudomonadota</taxon>
        <taxon>Gammaproteobacteria</taxon>
        <taxon>Enterobacterales</taxon>
        <taxon>Yersiniaceae</taxon>
        <taxon>Serratia</taxon>
    </lineage>
</organism>
<dbReference type="AlphaFoldDB" id="A0AA93BXS4"/>
<evidence type="ECO:0000313" key="1">
    <source>
        <dbReference type="EMBL" id="RJF58559.1"/>
    </source>
</evidence>
<evidence type="ECO:0008006" key="3">
    <source>
        <dbReference type="Google" id="ProtNLM"/>
    </source>
</evidence>
<dbReference type="Proteomes" id="UP000284338">
    <property type="component" value="Unassembled WGS sequence"/>
</dbReference>
<proteinExistence type="predicted"/>